<dbReference type="OrthoDB" id="8778120at2"/>
<evidence type="ECO:0000313" key="3">
    <source>
        <dbReference type="Proteomes" id="UP000265955"/>
    </source>
</evidence>
<keyword evidence="3" id="KW-1185">Reference proteome</keyword>
<evidence type="ECO:0000256" key="1">
    <source>
        <dbReference type="SAM" id="SignalP"/>
    </source>
</evidence>
<sequence length="199" mass="22837">MQIKSFAVSLVASAVLVGVSMASAFARDTHTPGIDATQQEIHARIQQGVSSGQITQAEAQALYRREREIHMHEMRIKSDGMATPQEREQLRHDLEQMRAQVEESIFNRRTAGSHTDGGNRIDHAQYLIRSRIEQGMRSGDITRREADILFAKEQRLQRHEAAFQADGYVTRSERQQLRDEVAMLNEDVERMMSNGRRYR</sequence>
<organism evidence="2 3">
    <name type="scientific">Noviherbaspirillum saxi</name>
    <dbReference type="NCBI Taxonomy" id="2320863"/>
    <lineage>
        <taxon>Bacteria</taxon>
        <taxon>Pseudomonadati</taxon>
        <taxon>Pseudomonadota</taxon>
        <taxon>Betaproteobacteria</taxon>
        <taxon>Burkholderiales</taxon>
        <taxon>Oxalobacteraceae</taxon>
        <taxon>Noviherbaspirillum</taxon>
    </lineage>
</organism>
<evidence type="ECO:0000313" key="2">
    <source>
        <dbReference type="EMBL" id="RJF95800.1"/>
    </source>
</evidence>
<gene>
    <name evidence="2" type="ORF">D3871_20720</name>
</gene>
<comment type="caution">
    <text evidence="2">The sequence shown here is derived from an EMBL/GenBank/DDBJ whole genome shotgun (WGS) entry which is preliminary data.</text>
</comment>
<dbReference type="EMBL" id="QYUO01000002">
    <property type="protein sequence ID" value="RJF95800.1"/>
    <property type="molecule type" value="Genomic_DNA"/>
</dbReference>
<dbReference type="Proteomes" id="UP000265955">
    <property type="component" value="Unassembled WGS sequence"/>
</dbReference>
<dbReference type="RefSeq" id="WP_119770947.1">
    <property type="nucleotide sequence ID" value="NZ_QYUO01000002.1"/>
</dbReference>
<feature type="chain" id="PRO_5017323897" evidence="1">
    <location>
        <begin position="27"/>
        <end position="199"/>
    </location>
</feature>
<proteinExistence type="predicted"/>
<accession>A0A3A3G6J3</accession>
<protein>
    <submittedName>
        <fullName evidence="2">Uncharacterized protein</fullName>
    </submittedName>
</protein>
<reference evidence="3" key="1">
    <citation type="submission" date="2018-09" db="EMBL/GenBank/DDBJ databases">
        <authorList>
            <person name="Zhu H."/>
        </authorList>
    </citation>
    <scope>NUCLEOTIDE SEQUENCE [LARGE SCALE GENOMIC DNA]</scope>
    <source>
        <strain evidence="3">K1R23-30</strain>
    </source>
</reference>
<name>A0A3A3G6J3_9BURK</name>
<feature type="signal peptide" evidence="1">
    <location>
        <begin position="1"/>
        <end position="26"/>
    </location>
</feature>
<dbReference type="AlphaFoldDB" id="A0A3A3G6J3"/>
<keyword evidence="1" id="KW-0732">Signal</keyword>